<evidence type="ECO:0000313" key="4">
    <source>
        <dbReference type="Proteomes" id="UP000027142"/>
    </source>
</evidence>
<dbReference type="AlphaFoldDB" id="A0A060M1R7"/>
<keyword evidence="4" id="KW-1185">Reference proteome</keyword>
<gene>
    <name evidence="3" type="ORF">BleG1_3423</name>
</gene>
<dbReference type="GO" id="GO:0008168">
    <property type="term" value="F:methyltransferase activity"/>
    <property type="evidence" value="ECO:0007669"/>
    <property type="project" value="UniProtKB-KW"/>
</dbReference>
<sequence>MIPLVYDQLNHFGKDDEFILALLEKVNVQVVADLGCGTGRLTVHYIERGYDVTGIDPNEEALAYAKKKWRGNEVQWVLGDSSMLKKETYDAVVLTANVSQVFLTEESWEKMLQDAYRGLKKGGHLIFDTRNPEAKVWEQWEQDDTPDFAVHEQTGEPLEIWTTYDGFIDDVYTFYETVKGAQSGEVYVTEQMKLTFRSHETLRQSLHQAGFSSVYSYGDWEFKKATPSSSSFIFHGIK</sequence>
<dbReference type="OrthoDB" id="9811589at2"/>
<dbReference type="PANTHER" id="PTHR43861">
    <property type="entry name" value="TRANS-ACONITATE 2-METHYLTRANSFERASE-RELATED"/>
    <property type="match status" value="1"/>
</dbReference>
<keyword evidence="1 3" id="KW-0808">Transferase</keyword>
<dbReference type="PATRIC" id="fig|1246626.3.peg.3408"/>
<evidence type="ECO:0000259" key="2">
    <source>
        <dbReference type="Pfam" id="PF13649"/>
    </source>
</evidence>
<dbReference type="RefSeq" id="WP_038483498.1">
    <property type="nucleotide sequence ID" value="NZ_CP003923.1"/>
</dbReference>
<evidence type="ECO:0000256" key="1">
    <source>
        <dbReference type="ARBA" id="ARBA00022679"/>
    </source>
</evidence>
<accession>A0A060M1R7</accession>
<dbReference type="Gene3D" id="2.20.25.110">
    <property type="entry name" value="S-adenosyl-L-methionine-dependent methyltransferases"/>
    <property type="match status" value="1"/>
</dbReference>
<keyword evidence="3" id="KW-0489">Methyltransferase</keyword>
<dbReference type="GO" id="GO:0032259">
    <property type="term" value="P:methylation"/>
    <property type="evidence" value="ECO:0007669"/>
    <property type="project" value="UniProtKB-KW"/>
</dbReference>
<dbReference type="CDD" id="cd02440">
    <property type="entry name" value="AdoMet_MTases"/>
    <property type="match status" value="1"/>
</dbReference>
<organism evidence="3 4">
    <name type="scientific">Shouchella lehensis G1</name>
    <dbReference type="NCBI Taxonomy" id="1246626"/>
    <lineage>
        <taxon>Bacteria</taxon>
        <taxon>Bacillati</taxon>
        <taxon>Bacillota</taxon>
        <taxon>Bacilli</taxon>
        <taxon>Bacillales</taxon>
        <taxon>Bacillaceae</taxon>
        <taxon>Shouchella</taxon>
    </lineage>
</organism>
<reference evidence="3 4" key="1">
    <citation type="journal article" date="2014" name="Gene">
        <title>A comparative genomic analysis of the alkalitolerant soil bacterium Bacillus lehensis G1.</title>
        <authorList>
            <person name="Noor Y.M."/>
            <person name="Samsulrizal N.H."/>
            <person name="Jema'on N.A."/>
            <person name="Low K.O."/>
            <person name="Ramli A.N."/>
            <person name="Alias N.I."/>
            <person name="Damis S.I."/>
            <person name="Fuzi S.F."/>
            <person name="Isa M.N."/>
            <person name="Murad A.M."/>
            <person name="Raih M.F."/>
            <person name="Bakar F.D."/>
            <person name="Najimudin N."/>
            <person name="Mahadi N.M."/>
            <person name="Illias R.M."/>
        </authorList>
    </citation>
    <scope>NUCLEOTIDE SEQUENCE [LARGE SCALE GENOMIC DNA]</scope>
    <source>
        <strain evidence="3 4">G1</strain>
    </source>
</reference>
<dbReference type="KEGG" id="ble:BleG1_3423"/>
<dbReference type="InterPro" id="IPR029063">
    <property type="entry name" value="SAM-dependent_MTases_sf"/>
</dbReference>
<dbReference type="HOGENOM" id="CLU_069129_7_4_9"/>
<dbReference type="Proteomes" id="UP000027142">
    <property type="component" value="Chromosome"/>
</dbReference>
<protein>
    <submittedName>
        <fullName evidence="3">Methyltransferase</fullName>
    </submittedName>
</protein>
<evidence type="ECO:0000313" key="3">
    <source>
        <dbReference type="EMBL" id="AIC95970.1"/>
    </source>
</evidence>
<name>A0A060M1R7_9BACI</name>
<dbReference type="InterPro" id="IPR041698">
    <property type="entry name" value="Methyltransf_25"/>
</dbReference>
<dbReference type="Pfam" id="PF13649">
    <property type="entry name" value="Methyltransf_25"/>
    <property type="match status" value="1"/>
</dbReference>
<dbReference type="SUPFAM" id="SSF53335">
    <property type="entry name" value="S-adenosyl-L-methionine-dependent methyltransferases"/>
    <property type="match status" value="1"/>
</dbReference>
<proteinExistence type="predicted"/>
<dbReference type="EMBL" id="CP003923">
    <property type="protein sequence ID" value="AIC95970.1"/>
    <property type="molecule type" value="Genomic_DNA"/>
</dbReference>
<dbReference type="Gene3D" id="3.40.50.150">
    <property type="entry name" value="Vaccinia Virus protein VP39"/>
    <property type="match status" value="1"/>
</dbReference>
<feature type="domain" description="Methyltransferase" evidence="2">
    <location>
        <begin position="31"/>
        <end position="123"/>
    </location>
</feature>
<dbReference type="eggNOG" id="COG2226">
    <property type="taxonomic scope" value="Bacteria"/>
</dbReference>
<dbReference type="STRING" id="1246626.BleG1_3423"/>